<name>A0A915KPC2_ROMCU</name>
<protein>
    <submittedName>
        <fullName evidence="2">Uncharacterized protein</fullName>
    </submittedName>
</protein>
<evidence type="ECO:0000313" key="2">
    <source>
        <dbReference type="WBParaSite" id="nRc.2.0.1.t40636-RA"/>
    </source>
</evidence>
<evidence type="ECO:0000313" key="1">
    <source>
        <dbReference type="Proteomes" id="UP000887565"/>
    </source>
</evidence>
<sequence length="202" mass="22172">MLPTQLHSGRTTRISVAAGGPLKGSTATASGLIRRTALGDIGNRVKNQNITFSKDTIRKPFDASSKKLFVSSNKLSVHSNEALKTTTASDFLVPAAFKESITTNREANTVELPNTKMIPLETKPVGYVQKGTSGAMLKEMTDDNEPIESEPPEEDSYPYRGNFDHIWPMDMRASNFKPTDFDRILLSALGLEKDHSDKISVD</sequence>
<dbReference type="Proteomes" id="UP000887565">
    <property type="component" value="Unplaced"/>
</dbReference>
<dbReference type="WBParaSite" id="nRc.2.0.1.t40636-RA">
    <property type="protein sequence ID" value="nRc.2.0.1.t40636-RA"/>
    <property type="gene ID" value="nRc.2.0.1.g40636"/>
</dbReference>
<proteinExistence type="predicted"/>
<reference evidence="2" key="1">
    <citation type="submission" date="2022-11" db="UniProtKB">
        <authorList>
            <consortium name="WormBaseParasite"/>
        </authorList>
    </citation>
    <scope>IDENTIFICATION</scope>
</reference>
<organism evidence="1 2">
    <name type="scientific">Romanomermis culicivorax</name>
    <name type="common">Nematode worm</name>
    <dbReference type="NCBI Taxonomy" id="13658"/>
    <lineage>
        <taxon>Eukaryota</taxon>
        <taxon>Metazoa</taxon>
        <taxon>Ecdysozoa</taxon>
        <taxon>Nematoda</taxon>
        <taxon>Enoplea</taxon>
        <taxon>Dorylaimia</taxon>
        <taxon>Mermithida</taxon>
        <taxon>Mermithoidea</taxon>
        <taxon>Mermithidae</taxon>
        <taxon>Romanomermis</taxon>
    </lineage>
</organism>
<accession>A0A915KPC2</accession>
<keyword evidence="1" id="KW-1185">Reference proteome</keyword>
<dbReference type="AlphaFoldDB" id="A0A915KPC2"/>